<dbReference type="Gene3D" id="1.10.10.60">
    <property type="entry name" value="Homeodomain-like"/>
    <property type="match status" value="1"/>
</dbReference>
<organism evidence="6 7">
    <name type="scientific">Nocardioides panacihumi</name>
    <dbReference type="NCBI Taxonomy" id="400774"/>
    <lineage>
        <taxon>Bacteria</taxon>
        <taxon>Bacillati</taxon>
        <taxon>Actinomycetota</taxon>
        <taxon>Actinomycetes</taxon>
        <taxon>Propionibacteriales</taxon>
        <taxon>Nocardioidaceae</taxon>
        <taxon>Nocardioides</taxon>
    </lineage>
</organism>
<dbReference type="Gene3D" id="3.40.50.880">
    <property type="match status" value="1"/>
</dbReference>
<dbReference type="SUPFAM" id="SSF46689">
    <property type="entry name" value="Homeodomain-like"/>
    <property type="match status" value="1"/>
</dbReference>
<protein>
    <submittedName>
        <fullName evidence="6">GlxA family transcriptional regulator</fullName>
    </submittedName>
</protein>
<evidence type="ECO:0000259" key="5">
    <source>
        <dbReference type="PROSITE" id="PS01124"/>
    </source>
</evidence>
<dbReference type="Pfam" id="PF12833">
    <property type="entry name" value="HTH_18"/>
    <property type="match status" value="1"/>
</dbReference>
<evidence type="ECO:0000256" key="2">
    <source>
        <dbReference type="ARBA" id="ARBA00023125"/>
    </source>
</evidence>
<keyword evidence="1" id="KW-0805">Transcription regulation</keyword>
<comment type="caution">
    <text evidence="6">The sequence shown here is derived from an EMBL/GenBank/DDBJ whole genome shotgun (WGS) entry which is preliminary data.</text>
</comment>
<feature type="domain" description="HTH araC/xylS-type" evidence="5">
    <location>
        <begin position="212"/>
        <end position="313"/>
    </location>
</feature>
<keyword evidence="7" id="KW-1185">Reference proteome</keyword>
<dbReference type="PANTHER" id="PTHR43130">
    <property type="entry name" value="ARAC-FAMILY TRANSCRIPTIONAL REGULATOR"/>
    <property type="match status" value="1"/>
</dbReference>
<reference evidence="6 7" key="1">
    <citation type="journal article" date="2019" name="Int. J. Syst. Evol. Microbiol.">
        <title>The Global Catalogue of Microorganisms (GCM) 10K type strain sequencing project: providing services to taxonomists for standard genome sequencing and annotation.</title>
        <authorList>
            <consortium name="The Broad Institute Genomics Platform"/>
            <consortium name="The Broad Institute Genome Sequencing Center for Infectious Disease"/>
            <person name="Wu L."/>
            <person name="Ma J."/>
        </authorList>
    </citation>
    <scope>NUCLEOTIDE SEQUENCE [LARGE SCALE GENOMIC DNA]</scope>
    <source>
        <strain evidence="6 7">JCM 15309</strain>
    </source>
</reference>
<evidence type="ECO:0000313" key="7">
    <source>
        <dbReference type="Proteomes" id="UP001500571"/>
    </source>
</evidence>
<accession>A0ABN2RUM9</accession>
<dbReference type="Proteomes" id="UP001500571">
    <property type="component" value="Unassembled WGS sequence"/>
</dbReference>
<gene>
    <name evidence="6" type="ORF">GCM10009798_40520</name>
</gene>
<keyword evidence="3" id="KW-0804">Transcription</keyword>
<keyword evidence="2" id="KW-0238">DNA-binding</keyword>
<dbReference type="InterPro" id="IPR009057">
    <property type="entry name" value="Homeodomain-like_sf"/>
</dbReference>
<dbReference type="PROSITE" id="PS01124">
    <property type="entry name" value="HTH_ARAC_FAMILY_2"/>
    <property type="match status" value="1"/>
</dbReference>
<dbReference type="PROSITE" id="PS00041">
    <property type="entry name" value="HTH_ARAC_FAMILY_1"/>
    <property type="match status" value="1"/>
</dbReference>
<dbReference type="EMBL" id="BAAAPB010000005">
    <property type="protein sequence ID" value="GAA1975179.1"/>
    <property type="molecule type" value="Genomic_DNA"/>
</dbReference>
<dbReference type="PANTHER" id="PTHR43130:SF3">
    <property type="entry name" value="HTH-TYPE TRANSCRIPTIONAL REGULATOR RV1931C"/>
    <property type="match status" value="1"/>
</dbReference>
<dbReference type="SMART" id="SM00342">
    <property type="entry name" value="HTH_ARAC"/>
    <property type="match status" value="1"/>
</dbReference>
<dbReference type="InterPro" id="IPR002818">
    <property type="entry name" value="DJ-1/PfpI"/>
</dbReference>
<dbReference type="InterPro" id="IPR052158">
    <property type="entry name" value="INH-QAR"/>
</dbReference>
<dbReference type="RefSeq" id="WP_344048045.1">
    <property type="nucleotide sequence ID" value="NZ_BAAAPB010000005.1"/>
</dbReference>
<sequence length="336" mass="35426">MRERIVVIAVYDDVRLLDVTGPFEVLTVANENGASYRVEIASVDGRDVRTAGGMRIGADLALPDVGGSIDTLIVPGSPDWLKATADVALVSEVKRLAATSRRTAGICAGAFPLAAAGLLDGRRAATHWSLSAELCELYPQVAVDEDAIFVRDGRILTSAGVAAGIDLAVALVEEDCGADLARRVAKHLVVFMVRPGGQSQFSTRVQATPRRREVSNLLDAIVVEPAADHSLRALAARASISPRHLRRLFASELGRSPAAVVADIRLEAAKALLEGGDDALGSVARATGFGSPETLRRVFTRQLGVTPGTYRARFRGTSSNRDRATAPAADAEPGES</sequence>
<evidence type="ECO:0000256" key="3">
    <source>
        <dbReference type="ARBA" id="ARBA00023163"/>
    </source>
</evidence>
<evidence type="ECO:0000256" key="4">
    <source>
        <dbReference type="SAM" id="MobiDB-lite"/>
    </source>
</evidence>
<dbReference type="InterPro" id="IPR029062">
    <property type="entry name" value="Class_I_gatase-like"/>
</dbReference>
<evidence type="ECO:0000256" key="1">
    <source>
        <dbReference type="ARBA" id="ARBA00023015"/>
    </source>
</evidence>
<dbReference type="CDD" id="cd03137">
    <property type="entry name" value="GATase1_AraC_1"/>
    <property type="match status" value="1"/>
</dbReference>
<dbReference type="SUPFAM" id="SSF52317">
    <property type="entry name" value="Class I glutamine amidotransferase-like"/>
    <property type="match status" value="1"/>
</dbReference>
<dbReference type="InterPro" id="IPR018060">
    <property type="entry name" value="HTH_AraC"/>
</dbReference>
<dbReference type="InterPro" id="IPR018062">
    <property type="entry name" value="HTH_AraC-typ_CS"/>
</dbReference>
<feature type="region of interest" description="Disordered" evidence="4">
    <location>
        <begin position="311"/>
        <end position="336"/>
    </location>
</feature>
<proteinExistence type="predicted"/>
<evidence type="ECO:0000313" key="6">
    <source>
        <dbReference type="EMBL" id="GAA1975179.1"/>
    </source>
</evidence>
<name>A0ABN2RUM9_9ACTN</name>
<dbReference type="Pfam" id="PF01965">
    <property type="entry name" value="DJ-1_PfpI"/>
    <property type="match status" value="1"/>
</dbReference>